<gene>
    <name evidence="1" type="ORF">HPB47_018272</name>
</gene>
<organism evidence="1 2">
    <name type="scientific">Ixodes persulcatus</name>
    <name type="common">Taiga tick</name>
    <dbReference type="NCBI Taxonomy" id="34615"/>
    <lineage>
        <taxon>Eukaryota</taxon>
        <taxon>Metazoa</taxon>
        <taxon>Ecdysozoa</taxon>
        <taxon>Arthropoda</taxon>
        <taxon>Chelicerata</taxon>
        <taxon>Arachnida</taxon>
        <taxon>Acari</taxon>
        <taxon>Parasitiformes</taxon>
        <taxon>Ixodida</taxon>
        <taxon>Ixodoidea</taxon>
        <taxon>Ixodidae</taxon>
        <taxon>Ixodinae</taxon>
        <taxon>Ixodes</taxon>
    </lineage>
</organism>
<sequence length="247" mass="26934">MTGSKDVCGKCSAQLFGRQQFLACSGICKRRFHSKCLNVEGDDYGFYMSIGVSTYKCASCTKRPYRGFASTDGEDHVAPDTTGQCACGLGGLVTALVRKVDQLVSTVQFLRDDNAALRGDLQKLSLRLSELTLATPDAIDSSETTESRRTYVKVARSAVSSVRRPQSMDKVAAPSSAGPRQNAAGPPTPRKHWINRAMGTRLSVTASVVRRQEWVPARTHLCLLCLDHLTDVPCSSRGYIRQLLVKS</sequence>
<name>A0AC60QL61_IXOPE</name>
<proteinExistence type="predicted"/>
<dbReference type="EMBL" id="JABSTQ010007335">
    <property type="protein sequence ID" value="KAG0435876.1"/>
    <property type="molecule type" value="Genomic_DNA"/>
</dbReference>
<accession>A0AC60QL61</accession>
<protein>
    <submittedName>
        <fullName evidence="1">Uncharacterized protein</fullName>
    </submittedName>
</protein>
<evidence type="ECO:0000313" key="1">
    <source>
        <dbReference type="EMBL" id="KAG0435876.1"/>
    </source>
</evidence>
<reference evidence="1 2" key="1">
    <citation type="journal article" date="2020" name="Cell">
        <title>Large-Scale Comparative Analyses of Tick Genomes Elucidate Their Genetic Diversity and Vector Capacities.</title>
        <authorList>
            <consortium name="Tick Genome and Microbiome Consortium (TIGMIC)"/>
            <person name="Jia N."/>
            <person name="Wang J."/>
            <person name="Shi W."/>
            <person name="Du L."/>
            <person name="Sun Y."/>
            <person name="Zhan W."/>
            <person name="Jiang J.F."/>
            <person name="Wang Q."/>
            <person name="Zhang B."/>
            <person name="Ji P."/>
            <person name="Bell-Sakyi L."/>
            <person name="Cui X.M."/>
            <person name="Yuan T.T."/>
            <person name="Jiang B.G."/>
            <person name="Yang W.F."/>
            <person name="Lam T.T."/>
            <person name="Chang Q.C."/>
            <person name="Ding S.J."/>
            <person name="Wang X.J."/>
            <person name="Zhu J.G."/>
            <person name="Ruan X.D."/>
            <person name="Zhao L."/>
            <person name="Wei J.T."/>
            <person name="Ye R.Z."/>
            <person name="Que T.C."/>
            <person name="Du C.H."/>
            <person name="Zhou Y.H."/>
            <person name="Cheng J.X."/>
            <person name="Dai P.F."/>
            <person name="Guo W.B."/>
            <person name="Han X.H."/>
            <person name="Huang E.J."/>
            <person name="Li L.F."/>
            <person name="Wei W."/>
            <person name="Gao Y.C."/>
            <person name="Liu J.Z."/>
            <person name="Shao H.Z."/>
            <person name="Wang X."/>
            <person name="Wang C.C."/>
            <person name="Yang T.C."/>
            <person name="Huo Q.B."/>
            <person name="Li W."/>
            <person name="Chen H.Y."/>
            <person name="Chen S.E."/>
            <person name="Zhou L.G."/>
            <person name="Ni X.B."/>
            <person name="Tian J.H."/>
            <person name="Sheng Y."/>
            <person name="Liu T."/>
            <person name="Pan Y.S."/>
            <person name="Xia L.Y."/>
            <person name="Li J."/>
            <person name="Zhao F."/>
            <person name="Cao W.C."/>
        </authorList>
    </citation>
    <scope>NUCLEOTIDE SEQUENCE [LARGE SCALE GENOMIC DNA]</scope>
    <source>
        <strain evidence="1">Iper-2018</strain>
    </source>
</reference>
<comment type="caution">
    <text evidence="1">The sequence shown here is derived from an EMBL/GenBank/DDBJ whole genome shotgun (WGS) entry which is preliminary data.</text>
</comment>
<dbReference type="Proteomes" id="UP000805193">
    <property type="component" value="Unassembled WGS sequence"/>
</dbReference>
<evidence type="ECO:0000313" key="2">
    <source>
        <dbReference type="Proteomes" id="UP000805193"/>
    </source>
</evidence>
<keyword evidence="2" id="KW-1185">Reference proteome</keyword>